<name>A0AAE9JVM7_CAEBR</name>
<organism evidence="2 3">
    <name type="scientific">Caenorhabditis briggsae</name>
    <dbReference type="NCBI Taxonomy" id="6238"/>
    <lineage>
        <taxon>Eukaryota</taxon>
        <taxon>Metazoa</taxon>
        <taxon>Ecdysozoa</taxon>
        <taxon>Nematoda</taxon>
        <taxon>Chromadorea</taxon>
        <taxon>Rhabditida</taxon>
        <taxon>Rhabditina</taxon>
        <taxon>Rhabditomorpha</taxon>
        <taxon>Rhabditoidea</taxon>
        <taxon>Rhabditidae</taxon>
        <taxon>Peloderinae</taxon>
        <taxon>Caenorhabditis</taxon>
    </lineage>
</organism>
<keyword evidence="3" id="KW-1185">Reference proteome</keyword>
<feature type="coiled-coil region" evidence="1">
    <location>
        <begin position="48"/>
        <end position="75"/>
    </location>
</feature>
<dbReference type="EMBL" id="CP092625">
    <property type="protein sequence ID" value="UMM44488.1"/>
    <property type="molecule type" value="Genomic_DNA"/>
</dbReference>
<accession>A0AAE9JVM7</accession>
<dbReference type="AlphaFoldDB" id="A0AAE9JVM7"/>
<feature type="coiled-coil region" evidence="1">
    <location>
        <begin position="273"/>
        <end position="318"/>
    </location>
</feature>
<sequence length="329" mass="38718">MNIYNIPLTAKAAARKTGRRIKNTENQFDFSKSETQKDVEHKILLDAFMSKEKQRSQLEKELAEVNKLNASHQTQIACQQQQIAMLIVTYQGSQYENAPERDDASLKKKITNLQDQNNQLRDKIWQLNKKIKEKNCEINNIQFENKKELKMIREKHQADLKNTKKKLKEKYARKFERFQTFAKKTEEFDDEYFSCSEDFDDDLKVPENLKKQSTAQIETEKSLEAVLQELSVTKNFLNTASAMLDIQRESMSLYLDYTDIEIQNIEASNSALRNTYQCRIKADEENIKKLMEENKALRANMTQNKMEHQLEIANLQNRLSDAYGFNKWE</sequence>
<dbReference type="Proteomes" id="UP000829354">
    <property type="component" value="Chromosome X"/>
</dbReference>
<evidence type="ECO:0000313" key="3">
    <source>
        <dbReference type="Proteomes" id="UP000829354"/>
    </source>
</evidence>
<evidence type="ECO:0000256" key="1">
    <source>
        <dbReference type="SAM" id="Coils"/>
    </source>
</evidence>
<gene>
    <name evidence="2" type="ORF">L5515_019633</name>
</gene>
<proteinExistence type="predicted"/>
<evidence type="ECO:0000313" key="2">
    <source>
        <dbReference type="EMBL" id="UMM44488.1"/>
    </source>
</evidence>
<reference evidence="2 3" key="1">
    <citation type="submission" date="2022-04" db="EMBL/GenBank/DDBJ databases">
        <title>Chromosome-level reference genomes for two strains of Caenorhabditis briggsae: an improved platform for comparative genomics.</title>
        <authorList>
            <person name="Stevens L."/>
            <person name="Andersen E."/>
        </authorList>
    </citation>
    <scope>NUCLEOTIDE SEQUENCE [LARGE SCALE GENOMIC DNA]</scope>
    <source>
        <strain evidence="2">VX34</strain>
        <tissue evidence="2">Whole-organism</tissue>
    </source>
</reference>
<keyword evidence="1" id="KW-0175">Coiled coil</keyword>
<feature type="coiled-coil region" evidence="1">
    <location>
        <begin position="103"/>
        <end position="177"/>
    </location>
</feature>
<protein>
    <submittedName>
        <fullName evidence="2">Uncharacterized protein</fullName>
    </submittedName>
</protein>